<dbReference type="AlphaFoldDB" id="A0A3D8T4J7"/>
<dbReference type="GO" id="GO:0016491">
    <property type="term" value="F:oxidoreductase activity"/>
    <property type="evidence" value="ECO:0007669"/>
    <property type="project" value="UniProtKB-KW"/>
</dbReference>
<dbReference type="InterPro" id="IPR051911">
    <property type="entry name" value="SDR_oxidoreductase"/>
</dbReference>
<evidence type="ECO:0000256" key="3">
    <source>
        <dbReference type="RuleBase" id="RU000363"/>
    </source>
</evidence>
<dbReference type="EMBL" id="PVWQ01000001">
    <property type="protein sequence ID" value="RDW93475.1"/>
    <property type="molecule type" value="Genomic_DNA"/>
</dbReference>
<dbReference type="Proteomes" id="UP000256690">
    <property type="component" value="Unassembled WGS sequence"/>
</dbReference>
<reference evidence="4 5" key="1">
    <citation type="journal article" date="2018" name="IMA Fungus">
        <title>IMA Genome-F 9: Draft genome sequence of Annulohypoxylon stygium, Aspergillus mulundensis, Berkeleyomyces basicola (syn. Thielaviopsis basicola), Ceratocystis smalleyi, two Cercospora beticola strains, Coleophoma cylindrospora, Fusarium fracticaudum, Phialophora cf. hyalina, and Morchella septimelata.</title>
        <authorList>
            <person name="Wingfield B.D."/>
            <person name="Bills G.F."/>
            <person name="Dong Y."/>
            <person name="Huang W."/>
            <person name="Nel W.J."/>
            <person name="Swalarsk-Parry B.S."/>
            <person name="Vaghefi N."/>
            <person name="Wilken P.M."/>
            <person name="An Z."/>
            <person name="de Beer Z.W."/>
            <person name="De Vos L."/>
            <person name="Chen L."/>
            <person name="Duong T.A."/>
            <person name="Gao Y."/>
            <person name="Hammerbacher A."/>
            <person name="Kikkert J.R."/>
            <person name="Li Y."/>
            <person name="Li H."/>
            <person name="Li K."/>
            <person name="Li Q."/>
            <person name="Liu X."/>
            <person name="Ma X."/>
            <person name="Naidoo K."/>
            <person name="Pethybridge S.J."/>
            <person name="Sun J."/>
            <person name="Steenkamp E.T."/>
            <person name="van der Nest M.A."/>
            <person name="van Wyk S."/>
            <person name="Wingfield M.J."/>
            <person name="Xiong C."/>
            <person name="Yue Q."/>
            <person name="Zhang X."/>
        </authorList>
    </citation>
    <scope>NUCLEOTIDE SEQUENCE [LARGE SCALE GENOMIC DNA]</scope>
    <source>
        <strain evidence="4 5">DSM 5745</strain>
    </source>
</reference>
<keyword evidence="2" id="KW-0560">Oxidoreductase</keyword>
<evidence type="ECO:0000256" key="2">
    <source>
        <dbReference type="ARBA" id="ARBA00023002"/>
    </source>
</evidence>
<dbReference type="PRINTS" id="PR00081">
    <property type="entry name" value="GDHRDH"/>
</dbReference>
<dbReference type="PANTHER" id="PTHR43976">
    <property type="entry name" value="SHORT CHAIN DEHYDROGENASE"/>
    <property type="match status" value="1"/>
</dbReference>
<evidence type="ECO:0000256" key="1">
    <source>
        <dbReference type="ARBA" id="ARBA00006484"/>
    </source>
</evidence>
<dbReference type="Pfam" id="PF00106">
    <property type="entry name" value="adh_short"/>
    <property type="match status" value="1"/>
</dbReference>
<dbReference type="SUPFAM" id="SSF51735">
    <property type="entry name" value="NAD(P)-binding Rossmann-fold domains"/>
    <property type="match status" value="1"/>
</dbReference>
<dbReference type="OrthoDB" id="1274115at2759"/>
<protein>
    <submittedName>
        <fullName evidence="4">BcBOA17 protein</fullName>
    </submittedName>
</protein>
<sequence length="276" mass="29573">MTGKVWFITGTSRGLGLALAQAALKDGDFVIATARNPDQISHLVEQYGSEQVYPIALDVSNYNQVIAAVRSGHERFGRIHYVVNNAGYADIASIEDITITDFQAQVNTNLMGVVYVSKAVLPILRQQKSGHIFQISSIGGRVGMNGLAAYQCAKFAVGGFSACLAQEVAPFGVKVTVLEPGGIRTDWSGSSMRIPPVSEPYQSTVGAFAKFVRGHNGSEPSLPEKIAEIVLKLTSEAEPPLRLLVGPDALMYGKKAADELAASDEKWKELSLSSTE</sequence>
<comment type="similarity">
    <text evidence="1 3">Belongs to the short-chain dehydrogenases/reductases (SDR) family.</text>
</comment>
<comment type="caution">
    <text evidence="4">The sequence shown here is derived from an EMBL/GenBank/DDBJ whole genome shotgun (WGS) entry which is preliminary data.</text>
</comment>
<organism evidence="4 5">
    <name type="scientific">Aspergillus mulundensis</name>
    <dbReference type="NCBI Taxonomy" id="1810919"/>
    <lineage>
        <taxon>Eukaryota</taxon>
        <taxon>Fungi</taxon>
        <taxon>Dikarya</taxon>
        <taxon>Ascomycota</taxon>
        <taxon>Pezizomycotina</taxon>
        <taxon>Eurotiomycetes</taxon>
        <taxon>Eurotiomycetidae</taxon>
        <taxon>Eurotiales</taxon>
        <taxon>Aspergillaceae</taxon>
        <taxon>Aspergillus</taxon>
        <taxon>Aspergillus subgen. Nidulantes</taxon>
    </lineage>
</organism>
<gene>
    <name evidence="4" type="ORF">DSM5745_00797</name>
</gene>
<evidence type="ECO:0000313" key="5">
    <source>
        <dbReference type="Proteomes" id="UP000256690"/>
    </source>
</evidence>
<dbReference type="PANTHER" id="PTHR43976:SF16">
    <property type="entry name" value="SHORT-CHAIN DEHYDROGENASE_REDUCTASE FAMILY PROTEIN"/>
    <property type="match status" value="1"/>
</dbReference>
<dbReference type="RefSeq" id="XP_026608658.1">
    <property type="nucleotide sequence ID" value="XM_026742813.1"/>
</dbReference>
<dbReference type="PRINTS" id="PR00080">
    <property type="entry name" value="SDRFAMILY"/>
</dbReference>
<dbReference type="Gene3D" id="3.40.50.720">
    <property type="entry name" value="NAD(P)-binding Rossmann-like Domain"/>
    <property type="match status" value="1"/>
</dbReference>
<dbReference type="CDD" id="cd05374">
    <property type="entry name" value="17beta-HSD-like_SDR_c"/>
    <property type="match status" value="1"/>
</dbReference>
<accession>A0A3D8T4J7</accession>
<name>A0A3D8T4J7_9EURO</name>
<dbReference type="InterPro" id="IPR002347">
    <property type="entry name" value="SDR_fam"/>
</dbReference>
<dbReference type="InterPro" id="IPR036291">
    <property type="entry name" value="NAD(P)-bd_dom_sf"/>
</dbReference>
<proteinExistence type="inferred from homology"/>
<evidence type="ECO:0000313" key="4">
    <source>
        <dbReference type="EMBL" id="RDW93475.1"/>
    </source>
</evidence>
<keyword evidence="5" id="KW-1185">Reference proteome</keyword>
<dbReference type="STRING" id="1810919.A0A3D8T4J7"/>
<dbReference type="GeneID" id="38111167"/>